<dbReference type="PANTHER" id="PTHR44177:SF1">
    <property type="entry name" value="TETRATRICOPEPTIDE REPEAT PROTEIN 8"/>
    <property type="match status" value="1"/>
</dbReference>
<evidence type="ECO:0000313" key="3">
    <source>
        <dbReference type="EMBL" id="CAK0864770.1"/>
    </source>
</evidence>
<comment type="caution">
    <text evidence="3">The sequence shown here is derived from an EMBL/GenBank/DDBJ whole genome shotgun (WGS) entry which is preliminary data.</text>
</comment>
<dbReference type="InterPro" id="IPR028796">
    <property type="entry name" value="BBS8"/>
</dbReference>
<feature type="repeat" description="TPR" evidence="1">
    <location>
        <begin position="462"/>
        <end position="495"/>
    </location>
</feature>
<feature type="repeat" description="TPR" evidence="1">
    <location>
        <begin position="428"/>
        <end position="461"/>
    </location>
</feature>
<evidence type="ECO:0008006" key="5">
    <source>
        <dbReference type="Google" id="ProtNLM"/>
    </source>
</evidence>
<dbReference type="EMBL" id="CAUYUJ010016394">
    <property type="protein sequence ID" value="CAK0864770.1"/>
    <property type="molecule type" value="Genomic_DNA"/>
</dbReference>
<proteinExistence type="predicted"/>
<keyword evidence="4" id="KW-1185">Reference proteome</keyword>
<dbReference type="Gene3D" id="1.25.40.10">
    <property type="entry name" value="Tetratricopeptide repeat domain"/>
    <property type="match status" value="1"/>
</dbReference>
<dbReference type="InterPro" id="IPR011990">
    <property type="entry name" value="TPR-like_helical_dom_sf"/>
</dbReference>
<dbReference type="InterPro" id="IPR019734">
    <property type="entry name" value="TPR_rpt"/>
</dbReference>
<dbReference type="PROSITE" id="PS50005">
    <property type="entry name" value="TPR"/>
    <property type="match status" value="4"/>
</dbReference>
<evidence type="ECO:0000256" key="1">
    <source>
        <dbReference type="PROSITE-ProRule" id="PRU00339"/>
    </source>
</evidence>
<feature type="compositionally biased region" description="Polar residues" evidence="2">
    <location>
        <begin position="171"/>
        <end position="184"/>
    </location>
</feature>
<accession>A0ABN9UYY8</accession>
<feature type="repeat" description="TPR" evidence="1">
    <location>
        <begin position="392"/>
        <end position="425"/>
    </location>
</feature>
<dbReference type="SUPFAM" id="SSF48452">
    <property type="entry name" value="TPR-like"/>
    <property type="match status" value="1"/>
</dbReference>
<protein>
    <recommendedName>
        <fullName evidence="5">UDP-N-acetylglucosamine--peptide N-acetylglucosaminyltransferase SPINDLY</fullName>
    </recommendedName>
</protein>
<keyword evidence="1" id="KW-0802">TPR repeat</keyword>
<feature type="repeat" description="TPR" evidence="1">
    <location>
        <begin position="496"/>
        <end position="529"/>
    </location>
</feature>
<feature type="non-terminal residue" evidence="3">
    <location>
        <position position="1"/>
    </location>
</feature>
<evidence type="ECO:0000313" key="4">
    <source>
        <dbReference type="Proteomes" id="UP001189429"/>
    </source>
</evidence>
<reference evidence="3" key="1">
    <citation type="submission" date="2023-10" db="EMBL/GenBank/DDBJ databases">
        <authorList>
            <person name="Chen Y."/>
            <person name="Shah S."/>
            <person name="Dougan E. K."/>
            <person name="Thang M."/>
            <person name="Chan C."/>
        </authorList>
    </citation>
    <scope>NUCLEOTIDE SEQUENCE [LARGE SCALE GENOMIC DNA]</scope>
</reference>
<sequence length="992" mass="107969">APDLKDLGGALRGRADIGAEVEIVVVLGQGSGAVVLMWAGGTVNPFFSALSRARQGRFDDCIDLCTELLEENPRDQAAWFLKCRALTRKQWMDDVEIDEEGIADILMDDNAVAQAPRPGTSLSRPLAKVQEGGAPSQVVRPVSAAGRPVTGFARPGNNRPTSSAAGRDVTTAMQGNRPGTSRPLTSMGRLVRLGTASMQHDDGGEFVRLETLDLKKYAQRPAIAKALCDYMLYYARNPRKALELASEATQASDFSDWWWKARLGKAYYQLGLLRDAEKQLKSALRDEDIVTTQLELCKVYLKLDQPNTALDQYNRASEKWVGDTHLLVGIARTWDMLNALLRGVQFYKQVLHYDSVNVEAIACMASHHFYTDQPELALRFYRRLLQNGVANSELWNNMGLCCFYAGQYDLTLSCFERALMLADDDNMAEVWYNIGQVAIGVGDVGLAYQAFKIAVSVDPNHAESYSNLGVLELRKNNVEQAQAHFHTAMRLGPHLFEPAFNGGLLAFKLGDFQESYELAHRALEAYPDHLDSKELIKQLKSAVPLAGASASYVPRLAEGESSELRHRRPAAVGIADGWHLAASASAALRVVGDRQGWPAENRRLLPSSCAAFFPAADAGLVLSSALHIRRGSDVRENGHAAARTEEVEALCTMLLDMVRCGTDPRTCHAAYTMLARSVARRLDYDMRLCPPWALGSALQRASVAVHGVMQALAVQPLCQDHAAVAGVHTFFGGLRAQTADLQHARVALWARHVSVEADAIAVAARFGRLVASPHPDAPLAAQARDEVAVAGPGCVEFTAEAWVEPPWAAELPTEAVFDFYAEADDVPGAHLPLLQASQDYEGTWAGAYGRPLDVSGLHALHCPVGPHRIQLHNEIVRAISDWISARGGFADMERCALELRREAGGKITAARLDLVVSWPGLPAPTRVDVTARSHGESVPAARAIGHEARDAEKRKKDQHGEVVVQFAVVTEGRVSAALTSRLSELLAAAQAP</sequence>
<dbReference type="Pfam" id="PF13432">
    <property type="entry name" value="TPR_16"/>
    <property type="match status" value="1"/>
</dbReference>
<organism evidence="3 4">
    <name type="scientific">Prorocentrum cordatum</name>
    <dbReference type="NCBI Taxonomy" id="2364126"/>
    <lineage>
        <taxon>Eukaryota</taxon>
        <taxon>Sar</taxon>
        <taxon>Alveolata</taxon>
        <taxon>Dinophyceae</taxon>
        <taxon>Prorocentrales</taxon>
        <taxon>Prorocentraceae</taxon>
        <taxon>Prorocentrum</taxon>
    </lineage>
</organism>
<gene>
    <name evidence="3" type="ORF">PCOR1329_LOCUS52551</name>
</gene>
<feature type="non-terminal residue" evidence="3">
    <location>
        <position position="992"/>
    </location>
</feature>
<dbReference type="CDD" id="cd21341">
    <property type="entry name" value="TTC8_N"/>
    <property type="match status" value="1"/>
</dbReference>
<feature type="region of interest" description="Disordered" evidence="2">
    <location>
        <begin position="115"/>
        <end position="185"/>
    </location>
</feature>
<dbReference type="PANTHER" id="PTHR44177">
    <property type="entry name" value="TETRATRICOPEPTIDE REPEAT PROTEIN 8"/>
    <property type="match status" value="1"/>
</dbReference>
<dbReference type="Proteomes" id="UP001189429">
    <property type="component" value="Unassembled WGS sequence"/>
</dbReference>
<evidence type="ECO:0000256" key="2">
    <source>
        <dbReference type="SAM" id="MobiDB-lite"/>
    </source>
</evidence>
<name>A0ABN9UYY8_9DINO</name>
<dbReference type="SMART" id="SM00028">
    <property type="entry name" value="TPR"/>
    <property type="match status" value="8"/>
</dbReference>